<dbReference type="SUPFAM" id="SSF51182">
    <property type="entry name" value="RmlC-like cupins"/>
    <property type="match status" value="1"/>
</dbReference>
<reference evidence="10" key="1">
    <citation type="submission" date="2022-10" db="EMBL/GenBank/DDBJ databases">
        <authorList>
            <person name="Chen Y."/>
            <person name="Dougan E. K."/>
            <person name="Chan C."/>
            <person name="Rhodes N."/>
            <person name="Thang M."/>
        </authorList>
    </citation>
    <scope>NUCLEOTIDE SEQUENCE</scope>
</reference>
<dbReference type="GO" id="GO:0005506">
    <property type="term" value="F:iron ion binding"/>
    <property type="evidence" value="ECO:0007669"/>
    <property type="project" value="InterPro"/>
</dbReference>
<dbReference type="InterPro" id="IPR014710">
    <property type="entry name" value="RmlC-like_jellyroll"/>
</dbReference>
<evidence type="ECO:0000256" key="4">
    <source>
        <dbReference type="ARBA" id="ARBA00022723"/>
    </source>
</evidence>
<evidence type="ECO:0000256" key="5">
    <source>
        <dbReference type="ARBA" id="ARBA00022964"/>
    </source>
</evidence>
<dbReference type="CDD" id="cd06123">
    <property type="entry name" value="cupin_HAO"/>
    <property type="match status" value="1"/>
</dbReference>
<keyword evidence="8" id="KW-0175">Coiled coil</keyword>
<feature type="compositionally biased region" description="Low complexity" evidence="9">
    <location>
        <begin position="241"/>
        <end position="255"/>
    </location>
</feature>
<dbReference type="Gene3D" id="2.60.120.10">
    <property type="entry name" value="Jelly Rolls"/>
    <property type="match status" value="1"/>
</dbReference>
<evidence type="ECO:0000313" key="10">
    <source>
        <dbReference type="EMBL" id="CAI3986482.1"/>
    </source>
</evidence>
<evidence type="ECO:0000256" key="3">
    <source>
        <dbReference type="ARBA" id="ARBA00022642"/>
    </source>
</evidence>
<dbReference type="PANTHER" id="PTHR15497">
    <property type="entry name" value="3-HYDROXYANTHRANILATE 3,4-DIOXYGENASE"/>
    <property type="match status" value="1"/>
</dbReference>
<dbReference type="EMBL" id="CAMXCT020001086">
    <property type="protein sequence ID" value="CAL1139857.1"/>
    <property type="molecule type" value="Genomic_DNA"/>
</dbReference>
<keyword evidence="7" id="KW-0408">Iron</keyword>
<dbReference type="AlphaFoldDB" id="A0A9P1FU68"/>
<dbReference type="EMBL" id="CAMXCT010001086">
    <property type="protein sequence ID" value="CAI3986482.1"/>
    <property type="molecule type" value="Genomic_DNA"/>
</dbReference>
<feature type="region of interest" description="Disordered" evidence="9">
    <location>
        <begin position="357"/>
        <end position="390"/>
    </location>
</feature>
<dbReference type="GO" id="GO:0005737">
    <property type="term" value="C:cytoplasm"/>
    <property type="evidence" value="ECO:0007669"/>
    <property type="project" value="TreeGrafter"/>
</dbReference>
<evidence type="ECO:0000256" key="8">
    <source>
        <dbReference type="SAM" id="Coils"/>
    </source>
</evidence>
<dbReference type="Pfam" id="PF06052">
    <property type="entry name" value="3-HAO"/>
    <property type="match status" value="1"/>
</dbReference>
<dbReference type="GO" id="GO:0034354">
    <property type="term" value="P:'de novo' NAD+ biosynthetic process from L-tryptophan"/>
    <property type="evidence" value="ECO:0007669"/>
    <property type="project" value="TreeGrafter"/>
</dbReference>
<dbReference type="GO" id="GO:0000334">
    <property type="term" value="F:3-hydroxyanthranilate 3,4-dioxygenase activity"/>
    <property type="evidence" value="ECO:0007669"/>
    <property type="project" value="InterPro"/>
</dbReference>
<keyword evidence="13" id="KW-1185">Reference proteome</keyword>
<dbReference type="Proteomes" id="UP001152797">
    <property type="component" value="Unassembled WGS sequence"/>
</dbReference>
<evidence type="ECO:0000256" key="2">
    <source>
        <dbReference type="ARBA" id="ARBA00002752"/>
    </source>
</evidence>
<feature type="compositionally biased region" description="Low complexity" evidence="9">
    <location>
        <begin position="137"/>
        <end position="153"/>
    </location>
</feature>
<feature type="compositionally biased region" description="Low complexity" evidence="9">
    <location>
        <begin position="365"/>
        <end position="377"/>
    </location>
</feature>
<proteinExistence type="predicted"/>
<evidence type="ECO:0000256" key="7">
    <source>
        <dbReference type="ARBA" id="ARBA00023004"/>
    </source>
</evidence>
<evidence type="ECO:0000256" key="1">
    <source>
        <dbReference type="ARBA" id="ARBA00001954"/>
    </source>
</evidence>
<comment type="function">
    <text evidence="2">Catalyzes the oxidative ring opening of 3-hydroxyanthranilate to 2-amino-3-carboxymuconate semialdehyde, which spontaneously cyclizes to quinolinate.</text>
</comment>
<feature type="region of interest" description="Disordered" evidence="9">
    <location>
        <begin position="137"/>
        <end position="265"/>
    </location>
</feature>
<evidence type="ECO:0000313" key="11">
    <source>
        <dbReference type="EMBL" id="CAL1139857.1"/>
    </source>
</evidence>
<organism evidence="10">
    <name type="scientific">Cladocopium goreaui</name>
    <dbReference type="NCBI Taxonomy" id="2562237"/>
    <lineage>
        <taxon>Eukaryota</taxon>
        <taxon>Sar</taxon>
        <taxon>Alveolata</taxon>
        <taxon>Dinophyceae</taxon>
        <taxon>Suessiales</taxon>
        <taxon>Symbiodiniaceae</taxon>
        <taxon>Cladocopium</taxon>
    </lineage>
</organism>
<dbReference type="InterPro" id="IPR011051">
    <property type="entry name" value="RmlC_Cupin_sf"/>
</dbReference>
<feature type="compositionally biased region" description="Basic and acidic residues" evidence="9">
    <location>
        <begin position="256"/>
        <end position="265"/>
    </location>
</feature>
<evidence type="ECO:0000256" key="9">
    <source>
        <dbReference type="SAM" id="MobiDB-lite"/>
    </source>
</evidence>
<keyword evidence="4" id="KW-0479">Metal-binding</keyword>
<accession>A0A9P1FU68</accession>
<keyword evidence="5" id="KW-0223">Dioxygenase</keyword>
<comment type="cofactor">
    <cofactor evidence="1">
        <name>Fe(2+)</name>
        <dbReference type="ChEBI" id="CHEBI:29033"/>
    </cofactor>
</comment>
<dbReference type="PANTHER" id="PTHR15497:SF1">
    <property type="entry name" value="3-HYDROXYANTHRANILATE 3,4-DIOXYGENASE"/>
    <property type="match status" value="1"/>
</dbReference>
<evidence type="ECO:0000313" key="12">
    <source>
        <dbReference type="EMBL" id="CAL4773794.1"/>
    </source>
</evidence>
<feature type="coiled-coil region" evidence="8">
    <location>
        <begin position="402"/>
        <end position="445"/>
    </location>
</feature>
<feature type="compositionally biased region" description="Polar residues" evidence="9">
    <location>
        <begin position="192"/>
        <end position="208"/>
    </location>
</feature>
<keyword evidence="3" id="KW-0662">Pyridine nucleotide biosynthesis</keyword>
<comment type="caution">
    <text evidence="10">The sequence shown here is derived from an EMBL/GenBank/DDBJ whole genome shotgun (WGS) entry which is preliminary data.</text>
</comment>
<dbReference type="InterPro" id="IPR010329">
    <property type="entry name" value="3hydroanth_dOase"/>
</dbReference>
<protein>
    <submittedName>
        <fullName evidence="12">3-hydroxyanthranilate 3,4-dioxygenase (3-hydroxyanthranilate oxygenase) (3-HAO) (3-hydroxyanthranilic acid dioxygenase) (HAD)</fullName>
    </submittedName>
</protein>
<sequence>MLLPAQRPTLPTTLPMPCAAAPMAVGARTLPQASPQLPPQLTRVASQGGLMGVPAVSMPAAVPSMGMQRCHSVGSMPSGVVQMQQRAVTARAVTPTPQPMFRMGSGVVQTGVPVATASFAPSPAPVASVVSVASVGAWPPSSRQPSISPRNQPAPDAKIATTPTSKATSKEGSPRFYQSHAMKHTKSEDGSPRSQSDSPKSKPTSPRNGGSVKGAAWQGKTAEEAPWEVPYSMRARSGSISPTQSPQRPQRPGKPQRSESQKRRYQDLYEDHEIRLQKWQAKLEEKKRKEEEEVQKNIANTCSPRNFSQHQFQSWYSESMNKKQEGLVNRLEKKRSEARIRAFQELSECTFTPMAPTWKAKRSPRSSQSSRAGSFLSDARPVVHEGDQQAQADELVAAQVTQIDALRQLEKKEREMHEATQQVFNEFLERSLEEGRRKLKLFEETPEGREYLATRARSYMELNRGMNDSAAFAEARSDLSRASEAKLHTHAAQLRQQRVQKDAQQIQLARLKVAWELIQLQRRYSQLLDKQLLPRHGMSKRAALLTMLRSQRCLVFILMACDAVMHTENELYLQIQGSLADKVFLAGLSMTDTSAEPPAKRARKGTEDWYEQNKDQFKPPVCNKLMHKGQLSIMFVGGPNTRKDFHLEEGSEFFFQLKGNMELPTVQKGSRKLVKIKQGQIFCLSSRIPHSPQRPEEGSLGLVVERRREGKEEIDGLIFYEDFNTCKKVRWEKFFRCEDLAKDLPPVIKAYKAWEDAGAVPKEFKEEDRPVKQDKETEVPEPFSLQDFLKANAEKLAAGESINLLGFDHPDKEFEVLVIGGRSEQTGQQSQLETWFYQIKGTVHIAVPSGTLALNEGCCCIVQAGVTCDVARSEGSIGIVLRQNSLGNKPNGDSQA</sequence>
<evidence type="ECO:0000313" key="13">
    <source>
        <dbReference type="Proteomes" id="UP001152797"/>
    </source>
</evidence>
<dbReference type="OrthoDB" id="204928at2759"/>
<reference evidence="11" key="2">
    <citation type="submission" date="2024-04" db="EMBL/GenBank/DDBJ databases">
        <authorList>
            <person name="Chen Y."/>
            <person name="Shah S."/>
            <person name="Dougan E. K."/>
            <person name="Thang M."/>
            <person name="Chan C."/>
        </authorList>
    </citation>
    <scope>NUCLEOTIDE SEQUENCE [LARGE SCALE GENOMIC DNA]</scope>
</reference>
<name>A0A9P1FU68_9DINO</name>
<dbReference type="GO" id="GO:0046874">
    <property type="term" value="P:quinolinate metabolic process"/>
    <property type="evidence" value="ECO:0007669"/>
    <property type="project" value="TreeGrafter"/>
</dbReference>
<evidence type="ECO:0000256" key="6">
    <source>
        <dbReference type="ARBA" id="ARBA00023002"/>
    </source>
</evidence>
<keyword evidence="6" id="KW-0560">Oxidoreductase</keyword>
<gene>
    <name evidence="10" type="ORF">C1SCF055_LOCUS13831</name>
</gene>
<dbReference type="EMBL" id="CAMXCT030001086">
    <property type="protein sequence ID" value="CAL4773794.1"/>
    <property type="molecule type" value="Genomic_DNA"/>
</dbReference>